<dbReference type="Proteomes" id="UP000282087">
    <property type="component" value="Unassembled WGS sequence"/>
</dbReference>
<keyword evidence="1" id="KW-0732">Signal</keyword>
<sequence length="73" mass="8133">MKFAVLIAALLGVTANASSHLRVHVLGELVRPGLDEQCEWKHKAIKCQVNEHNLYCAADGFCRKKETKSKLNV</sequence>
<evidence type="ECO:0000313" key="2">
    <source>
        <dbReference type="EMBL" id="RMX66751.1"/>
    </source>
</evidence>
<protein>
    <submittedName>
        <fullName evidence="2">Uncharacterized protein</fullName>
    </submittedName>
</protein>
<reference evidence="4 5" key="1">
    <citation type="submission" date="2018-06" db="EMBL/GenBank/DDBJ databases">
        <title>Comparative genomics of downy mildews reveals potential adaptations to biotrophy.</title>
        <authorList>
            <person name="Fletcher K."/>
            <person name="Klosterman S.J."/>
            <person name="Derevnina L."/>
            <person name="Martin F."/>
            <person name="Koike S."/>
            <person name="Reyes Chin-Wo S."/>
            <person name="Mou B."/>
            <person name="Michelmore R."/>
        </authorList>
    </citation>
    <scope>NUCLEOTIDE SEQUENCE [LARGE SCALE GENOMIC DNA]</scope>
    <source>
        <strain evidence="3 5">R13</strain>
        <strain evidence="2 4">R14</strain>
    </source>
</reference>
<dbReference type="EMBL" id="QLLG01000189">
    <property type="protein sequence ID" value="RMX66751.1"/>
    <property type="molecule type" value="Genomic_DNA"/>
</dbReference>
<feature type="chain" id="PRO_5036340289" evidence="1">
    <location>
        <begin position="20"/>
        <end position="73"/>
    </location>
</feature>
<proteinExistence type="predicted"/>
<evidence type="ECO:0000256" key="1">
    <source>
        <dbReference type="SAM" id="SignalP"/>
    </source>
</evidence>
<organism evidence="2 4">
    <name type="scientific">Peronospora effusa</name>
    <dbReference type="NCBI Taxonomy" id="542832"/>
    <lineage>
        <taxon>Eukaryota</taxon>
        <taxon>Sar</taxon>
        <taxon>Stramenopiles</taxon>
        <taxon>Oomycota</taxon>
        <taxon>Peronosporomycetes</taxon>
        <taxon>Peronosporales</taxon>
        <taxon>Peronosporaceae</taxon>
        <taxon>Peronospora</taxon>
    </lineage>
</organism>
<keyword evidence="4" id="KW-1185">Reference proteome</keyword>
<dbReference type="Proteomes" id="UP000286097">
    <property type="component" value="Unassembled WGS sequence"/>
</dbReference>
<feature type="signal peptide" evidence="1">
    <location>
        <begin position="1"/>
        <end position="19"/>
    </location>
</feature>
<evidence type="ECO:0000313" key="3">
    <source>
        <dbReference type="EMBL" id="RQM16341.1"/>
    </source>
</evidence>
<evidence type="ECO:0000313" key="5">
    <source>
        <dbReference type="Proteomes" id="UP000286097"/>
    </source>
</evidence>
<dbReference type="EMBL" id="QKXF01000121">
    <property type="protein sequence ID" value="RQM16341.1"/>
    <property type="molecule type" value="Genomic_DNA"/>
</dbReference>
<accession>A0A3M6VL07</accession>
<name>A0A3M6VL07_9STRA</name>
<comment type="caution">
    <text evidence="2">The sequence shown here is derived from an EMBL/GenBank/DDBJ whole genome shotgun (WGS) entry which is preliminary data.</text>
</comment>
<dbReference type="VEuPathDB" id="FungiDB:DD237_003881"/>
<gene>
    <name evidence="3" type="ORF">DD237_003881</name>
    <name evidence="2" type="ORF">DD238_004827</name>
</gene>
<evidence type="ECO:0000313" key="4">
    <source>
        <dbReference type="Proteomes" id="UP000282087"/>
    </source>
</evidence>
<dbReference type="AlphaFoldDB" id="A0A3M6VL07"/>